<organism evidence="1 2">
    <name type="scientific">Clostridium mobile</name>
    <dbReference type="NCBI Taxonomy" id="2841512"/>
    <lineage>
        <taxon>Bacteria</taxon>
        <taxon>Bacillati</taxon>
        <taxon>Bacillota</taxon>
        <taxon>Clostridia</taxon>
        <taxon>Eubacteriales</taxon>
        <taxon>Clostridiaceae</taxon>
        <taxon>Clostridium</taxon>
    </lineage>
</organism>
<evidence type="ECO:0000313" key="1">
    <source>
        <dbReference type="EMBL" id="MBU5483451.1"/>
    </source>
</evidence>
<protein>
    <submittedName>
        <fullName evidence="1">Discoidin domain-containing protein</fullName>
    </submittedName>
</protein>
<dbReference type="EMBL" id="JAHLQF010000001">
    <property type="protein sequence ID" value="MBU5483451.1"/>
    <property type="molecule type" value="Genomic_DNA"/>
</dbReference>
<gene>
    <name evidence="1" type="ORF">KQI86_03860</name>
</gene>
<sequence>MSLENIVLNKPIAYVSNYGDGNPPSQAIDGIKANNNGWGTTTNVFSGLFVVDLESYYSIKYVKVRPFTSTNYPSNVRVKDMEIIARDSKDGEDIVLAKYTFPNTNLIEPTIEINSTKKYRYIGVKVLSPFQTSQSTTGIGEFEVYGVDFVPHYLIQQSKNIYSIDHNYLNLGESKSPTELSSWIDNYGYGDLNIINESLDNKHTPTTVDEEMIYESLNIDFNDVKKPNIYVFEDDDKKKVRYDTDSYKIIDEIKKINNGIGNVVFKEY</sequence>
<proteinExistence type="predicted"/>
<name>A0ABS6EE20_9CLOT</name>
<evidence type="ECO:0000313" key="2">
    <source>
        <dbReference type="Proteomes" id="UP000726170"/>
    </source>
</evidence>
<keyword evidence="2" id="KW-1185">Reference proteome</keyword>
<accession>A0ABS6EE20</accession>
<reference evidence="1 2" key="1">
    <citation type="submission" date="2021-06" db="EMBL/GenBank/DDBJ databases">
        <authorList>
            <person name="Sun Q."/>
            <person name="Li D."/>
        </authorList>
    </citation>
    <scope>NUCLEOTIDE SEQUENCE [LARGE SCALE GENOMIC DNA]</scope>
    <source>
        <strain evidence="1 2">MSJ-11</strain>
    </source>
</reference>
<comment type="caution">
    <text evidence="1">The sequence shown here is derived from an EMBL/GenBank/DDBJ whole genome shotgun (WGS) entry which is preliminary data.</text>
</comment>
<dbReference type="RefSeq" id="WP_216437830.1">
    <property type="nucleotide sequence ID" value="NZ_JAHLQF010000001.1"/>
</dbReference>
<dbReference type="Proteomes" id="UP000726170">
    <property type="component" value="Unassembled WGS sequence"/>
</dbReference>